<accession>A0AA88LPD7</accession>
<evidence type="ECO:0000313" key="7">
    <source>
        <dbReference type="Proteomes" id="UP001187415"/>
    </source>
</evidence>
<evidence type="ECO:0000313" key="6">
    <source>
        <dbReference type="EMBL" id="KAK2816902.1"/>
    </source>
</evidence>
<evidence type="ECO:0000259" key="5">
    <source>
        <dbReference type="Pfam" id="PF03045"/>
    </source>
</evidence>
<evidence type="ECO:0000256" key="1">
    <source>
        <dbReference type="ARBA" id="ARBA00004613"/>
    </source>
</evidence>
<evidence type="ECO:0000256" key="3">
    <source>
        <dbReference type="ARBA" id="ARBA00022729"/>
    </source>
</evidence>
<evidence type="ECO:0000256" key="2">
    <source>
        <dbReference type="ARBA" id="ARBA00022525"/>
    </source>
</evidence>
<proteinExistence type="predicted"/>
<organism evidence="6 7">
    <name type="scientific">Channa striata</name>
    <name type="common">Snakehead murrel</name>
    <name type="synonym">Ophicephalus striatus</name>
    <dbReference type="NCBI Taxonomy" id="64152"/>
    <lineage>
        <taxon>Eukaryota</taxon>
        <taxon>Metazoa</taxon>
        <taxon>Chordata</taxon>
        <taxon>Craniata</taxon>
        <taxon>Vertebrata</taxon>
        <taxon>Euteleostomi</taxon>
        <taxon>Actinopterygii</taxon>
        <taxon>Neopterygii</taxon>
        <taxon>Teleostei</taxon>
        <taxon>Neoteleostei</taxon>
        <taxon>Acanthomorphata</taxon>
        <taxon>Anabantaria</taxon>
        <taxon>Anabantiformes</taxon>
        <taxon>Channoidei</taxon>
        <taxon>Channidae</taxon>
        <taxon>Channa</taxon>
    </lineage>
</organism>
<dbReference type="Gene3D" id="2.10.90.10">
    <property type="entry name" value="Cystine-knot cytokines"/>
    <property type="match status" value="1"/>
</dbReference>
<sequence length="145" mass="16139">MGLSVDRVKVLQLVPHTLAYSGLYRRALSPGRAFSFSSRPPFPSVLSETRPGPALTPRNPLHHLYLKSRTETEFKKTQDGSETVTLHNKLCFCQCSSLSVPPGFRAPAGVLHRRAPCSHRTASKARTVTVPLRCGGEVRESEQWW</sequence>
<dbReference type="InterPro" id="IPR004133">
    <property type="entry name" value="DAN_dom"/>
</dbReference>
<dbReference type="GO" id="GO:0005576">
    <property type="term" value="C:extracellular region"/>
    <property type="evidence" value="ECO:0007669"/>
    <property type="project" value="UniProtKB-SubCell"/>
</dbReference>
<keyword evidence="4" id="KW-1015">Disulfide bond</keyword>
<dbReference type="InterPro" id="IPR029034">
    <property type="entry name" value="Cystine-knot_cytokine"/>
</dbReference>
<reference evidence="6" key="1">
    <citation type="submission" date="2023-07" db="EMBL/GenBank/DDBJ databases">
        <title>Chromosome-level Genome Assembly of Striped Snakehead (Channa striata).</title>
        <authorList>
            <person name="Liu H."/>
        </authorList>
    </citation>
    <scope>NUCLEOTIDE SEQUENCE</scope>
    <source>
        <strain evidence="6">Gz</strain>
        <tissue evidence="6">Muscle</tissue>
    </source>
</reference>
<dbReference type="AlphaFoldDB" id="A0AA88LPD7"/>
<gene>
    <name evidence="6" type="ORF">Q5P01_025093</name>
</gene>
<dbReference type="Proteomes" id="UP001187415">
    <property type="component" value="Unassembled WGS sequence"/>
</dbReference>
<name>A0AA88LPD7_CHASR</name>
<keyword evidence="2" id="KW-0964">Secreted</keyword>
<evidence type="ECO:0000256" key="4">
    <source>
        <dbReference type="ARBA" id="ARBA00023157"/>
    </source>
</evidence>
<dbReference type="EMBL" id="JAUPFM010000021">
    <property type="protein sequence ID" value="KAK2816902.1"/>
    <property type="molecule type" value="Genomic_DNA"/>
</dbReference>
<feature type="domain" description="DAN" evidence="5">
    <location>
        <begin position="77"/>
        <end position="137"/>
    </location>
</feature>
<comment type="subcellular location">
    <subcellularLocation>
        <location evidence="1">Secreted</location>
    </subcellularLocation>
</comment>
<keyword evidence="7" id="KW-1185">Reference proteome</keyword>
<comment type="caution">
    <text evidence="6">The sequence shown here is derived from an EMBL/GenBank/DDBJ whole genome shotgun (WGS) entry which is preliminary data.</text>
</comment>
<protein>
    <recommendedName>
        <fullName evidence="5">DAN domain-containing protein</fullName>
    </recommendedName>
</protein>
<keyword evidence="3" id="KW-0732">Signal</keyword>
<dbReference type="Pfam" id="PF03045">
    <property type="entry name" value="DAN"/>
    <property type="match status" value="1"/>
</dbReference>